<gene>
    <name evidence="2" type="ORF">L345_16465</name>
</gene>
<dbReference type="EMBL" id="AZIM01007695">
    <property type="protein sequence ID" value="ETE57816.1"/>
    <property type="molecule type" value="Genomic_DNA"/>
</dbReference>
<sequence length="207" mass="22671">MSACKHLSTSLMQQLLEAEVRQLSLGALQQFSLDVAECERWEALKLSVFDVLREIRQGGGWVPDEDLRRATAFISKRPGTPRVKALYLVAKILTCVLTKERCQRQYYTCALGLTLVTTGFTGAIQDAPFNPCQACYGLITCGRAEGLLQVEFRSPGSPLQGNEGSRGRCLVSPGLWSYCLWGRADAHPEGLWTLVKAGLSPKAFGGC</sequence>
<dbReference type="PANTHER" id="PTHR12702:SF3">
    <property type="entry name" value="EXOCYST COMPLEX COMPONENT 6B"/>
    <property type="match status" value="1"/>
</dbReference>
<feature type="non-terminal residue" evidence="2">
    <location>
        <position position="1"/>
    </location>
</feature>
<dbReference type="GO" id="GO:0016020">
    <property type="term" value="C:membrane"/>
    <property type="evidence" value="ECO:0007669"/>
    <property type="project" value="TreeGrafter"/>
</dbReference>
<dbReference type="AlphaFoldDB" id="V8N7B8"/>
<feature type="domain" description="Exocyst complex subunit EXOC6/Sec15 C-terminal" evidence="1">
    <location>
        <begin position="2"/>
        <end position="41"/>
    </location>
</feature>
<evidence type="ECO:0000313" key="2">
    <source>
        <dbReference type="EMBL" id="ETE57816.1"/>
    </source>
</evidence>
<protein>
    <recommendedName>
        <fullName evidence="1">Exocyst complex subunit EXOC6/Sec15 C-terminal domain-containing protein</fullName>
    </recommendedName>
</protein>
<dbReference type="Gene3D" id="1.20.58.670">
    <property type="entry name" value="Dsl1p vesicle tethering complex, Tip20p subunit, domain D"/>
    <property type="match status" value="1"/>
</dbReference>
<dbReference type="InterPro" id="IPR046361">
    <property type="entry name" value="EXOC6/Sec15_C"/>
</dbReference>
<dbReference type="InterPro" id="IPR042044">
    <property type="entry name" value="EXOC6PINT-1/Sec15/Tip20_C_dom2"/>
</dbReference>
<dbReference type="PANTHER" id="PTHR12702">
    <property type="entry name" value="SEC15"/>
    <property type="match status" value="1"/>
</dbReference>
<dbReference type="GO" id="GO:0006886">
    <property type="term" value="P:intracellular protein transport"/>
    <property type="evidence" value="ECO:0007669"/>
    <property type="project" value="InterPro"/>
</dbReference>
<dbReference type="Pfam" id="PF04091">
    <property type="entry name" value="Sec15_C"/>
    <property type="match status" value="1"/>
</dbReference>
<dbReference type="GO" id="GO:0006893">
    <property type="term" value="P:Golgi to plasma membrane transport"/>
    <property type="evidence" value="ECO:0007669"/>
    <property type="project" value="TreeGrafter"/>
</dbReference>
<organism evidence="2 3">
    <name type="scientific">Ophiophagus hannah</name>
    <name type="common">King cobra</name>
    <name type="synonym">Naja hannah</name>
    <dbReference type="NCBI Taxonomy" id="8665"/>
    <lineage>
        <taxon>Eukaryota</taxon>
        <taxon>Metazoa</taxon>
        <taxon>Chordata</taxon>
        <taxon>Craniata</taxon>
        <taxon>Vertebrata</taxon>
        <taxon>Euteleostomi</taxon>
        <taxon>Lepidosauria</taxon>
        <taxon>Squamata</taxon>
        <taxon>Bifurcata</taxon>
        <taxon>Unidentata</taxon>
        <taxon>Episquamata</taxon>
        <taxon>Toxicofera</taxon>
        <taxon>Serpentes</taxon>
        <taxon>Colubroidea</taxon>
        <taxon>Elapidae</taxon>
        <taxon>Elapinae</taxon>
        <taxon>Ophiophagus</taxon>
    </lineage>
</organism>
<dbReference type="GO" id="GO:0090522">
    <property type="term" value="P:vesicle tethering involved in exocytosis"/>
    <property type="evidence" value="ECO:0007669"/>
    <property type="project" value="InterPro"/>
</dbReference>
<comment type="caution">
    <text evidence="2">The sequence shown here is derived from an EMBL/GenBank/DDBJ whole genome shotgun (WGS) entry which is preliminary data.</text>
</comment>
<proteinExistence type="predicted"/>
<reference evidence="2 3" key="1">
    <citation type="journal article" date="2013" name="Proc. Natl. Acad. Sci. U.S.A.">
        <title>The king cobra genome reveals dynamic gene evolution and adaptation in the snake venom system.</title>
        <authorList>
            <person name="Vonk F.J."/>
            <person name="Casewell N.R."/>
            <person name="Henkel C.V."/>
            <person name="Heimberg A.M."/>
            <person name="Jansen H.J."/>
            <person name="McCleary R.J."/>
            <person name="Kerkkamp H.M."/>
            <person name="Vos R.A."/>
            <person name="Guerreiro I."/>
            <person name="Calvete J.J."/>
            <person name="Wuster W."/>
            <person name="Woods A.E."/>
            <person name="Logan J.M."/>
            <person name="Harrison R.A."/>
            <person name="Castoe T.A."/>
            <person name="de Koning A.P."/>
            <person name="Pollock D.D."/>
            <person name="Yandell M."/>
            <person name="Calderon D."/>
            <person name="Renjifo C."/>
            <person name="Currier R.B."/>
            <person name="Salgado D."/>
            <person name="Pla D."/>
            <person name="Sanz L."/>
            <person name="Hyder A.S."/>
            <person name="Ribeiro J.M."/>
            <person name="Arntzen J.W."/>
            <person name="van den Thillart G.E."/>
            <person name="Boetzer M."/>
            <person name="Pirovano W."/>
            <person name="Dirks R.P."/>
            <person name="Spaink H.P."/>
            <person name="Duboule D."/>
            <person name="McGlinn E."/>
            <person name="Kini R.M."/>
            <person name="Richardson M.K."/>
        </authorList>
    </citation>
    <scope>NUCLEOTIDE SEQUENCE</scope>
    <source>
        <tissue evidence="2">Blood</tissue>
    </source>
</reference>
<accession>V8N7B8</accession>
<dbReference type="OrthoDB" id="10267033at2759"/>
<name>V8N7B8_OPHHA</name>
<dbReference type="GO" id="GO:0000145">
    <property type="term" value="C:exocyst"/>
    <property type="evidence" value="ECO:0007669"/>
    <property type="project" value="TreeGrafter"/>
</dbReference>
<dbReference type="InterPro" id="IPR007225">
    <property type="entry name" value="EXOC6/Sec15"/>
</dbReference>
<evidence type="ECO:0000259" key="1">
    <source>
        <dbReference type="Pfam" id="PF04091"/>
    </source>
</evidence>
<dbReference type="Proteomes" id="UP000018936">
    <property type="component" value="Unassembled WGS sequence"/>
</dbReference>
<evidence type="ECO:0000313" key="3">
    <source>
        <dbReference type="Proteomes" id="UP000018936"/>
    </source>
</evidence>
<keyword evidence="3" id="KW-1185">Reference proteome</keyword>